<dbReference type="Proteomes" id="UP000321570">
    <property type="component" value="Unassembled WGS sequence"/>
</dbReference>
<name>A0A564XZN5_HYMDI</name>
<keyword evidence="2" id="KW-1185">Reference proteome</keyword>
<evidence type="ECO:0000313" key="2">
    <source>
        <dbReference type="Proteomes" id="UP000321570"/>
    </source>
</evidence>
<reference evidence="1 2" key="1">
    <citation type="submission" date="2019-07" db="EMBL/GenBank/DDBJ databases">
        <authorList>
            <person name="Jastrzebski P J."/>
            <person name="Paukszto L."/>
            <person name="Jastrzebski P J."/>
        </authorList>
    </citation>
    <scope>NUCLEOTIDE SEQUENCE [LARGE SCALE GENOMIC DNA]</scope>
    <source>
        <strain evidence="1 2">WMS-il1</strain>
    </source>
</reference>
<sequence length="153" mass="18039">MAHQNWTSPNAFNLQNTSNRICTRETERSSQNPPYIQKLDFSLLSRFSEFNFIPALEAEIKYSEVLKRVTDFQKDALKNEFNLIKETLDMYQDLLIELQTAQNALYRIPAELQNDNLLLYSEQTISNLRNENNEISEDLDFDGFESFMYISFE</sequence>
<evidence type="ECO:0000313" key="1">
    <source>
        <dbReference type="EMBL" id="VUZ39784.1"/>
    </source>
</evidence>
<dbReference type="AlphaFoldDB" id="A0A564XZN5"/>
<gene>
    <name evidence="1" type="ORF">WMSIL1_LOCUS963</name>
</gene>
<proteinExistence type="predicted"/>
<accession>A0A564XZN5</accession>
<organism evidence="1 2">
    <name type="scientific">Hymenolepis diminuta</name>
    <name type="common">Rat tapeworm</name>
    <dbReference type="NCBI Taxonomy" id="6216"/>
    <lineage>
        <taxon>Eukaryota</taxon>
        <taxon>Metazoa</taxon>
        <taxon>Spiralia</taxon>
        <taxon>Lophotrochozoa</taxon>
        <taxon>Platyhelminthes</taxon>
        <taxon>Cestoda</taxon>
        <taxon>Eucestoda</taxon>
        <taxon>Cyclophyllidea</taxon>
        <taxon>Hymenolepididae</taxon>
        <taxon>Hymenolepis</taxon>
    </lineage>
</organism>
<dbReference type="EMBL" id="CABIJS010000022">
    <property type="protein sequence ID" value="VUZ39784.1"/>
    <property type="molecule type" value="Genomic_DNA"/>
</dbReference>
<protein>
    <submittedName>
        <fullName evidence="1">Uncharacterized protein</fullName>
    </submittedName>
</protein>